<dbReference type="EMBL" id="MPON01000015">
    <property type="protein sequence ID" value="OKA32947.1"/>
    <property type="molecule type" value="Genomic_DNA"/>
</dbReference>
<dbReference type="SUPFAM" id="SSF47413">
    <property type="entry name" value="lambda repressor-like DNA-binding domains"/>
    <property type="match status" value="1"/>
</dbReference>
<feature type="domain" description="HTH cro/C1-type" evidence="1">
    <location>
        <begin position="20"/>
        <end position="77"/>
    </location>
</feature>
<dbReference type="AlphaFoldDB" id="A0A1C4EGJ9"/>
<accession>A0A1C4EGJ9</accession>
<gene>
    <name evidence="2" type="ORF">BJR07_26915</name>
</gene>
<sequence>MIDVYKDNLPYQQKITYQMIKYLRLCRNMTQEQFGQVCKIDQSVLARLESGSIELSINYESRVLEGCHALNISGLELLSVKRIVELKQNRGIN</sequence>
<name>A0A1C4EGJ9_BACCE</name>
<evidence type="ECO:0000313" key="2">
    <source>
        <dbReference type="EMBL" id="OKA32947.1"/>
    </source>
</evidence>
<dbReference type="Gene3D" id="1.10.260.40">
    <property type="entry name" value="lambda repressor-like DNA-binding domains"/>
    <property type="match status" value="1"/>
</dbReference>
<dbReference type="PROSITE" id="PS50943">
    <property type="entry name" value="HTH_CROC1"/>
    <property type="match status" value="1"/>
</dbReference>
<reference evidence="2 3" key="1">
    <citation type="submission" date="2016-11" db="EMBL/GenBank/DDBJ databases">
        <title>Identification of Bacillus cereus isolated from egg-white.</title>
        <authorList>
            <person name="Soni A."/>
            <person name="Oey I."/>
            <person name="Silcock P."/>
            <person name="Bremer P."/>
        </authorList>
    </citation>
    <scope>NUCLEOTIDE SEQUENCE [LARGE SCALE GENOMIC DNA]</scope>
    <source>
        <strain evidence="2 3">NZAS03</strain>
    </source>
</reference>
<dbReference type="Pfam" id="PF01381">
    <property type="entry name" value="HTH_3"/>
    <property type="match status" value="1"/>
</dbReference>
<protein>
    <submittedName>
        <fullName evidence="2">Transcriptional regulator</fullName>
    </submittedName>
</protein>
<organism evidence="2 3">
    <name type="scientific">Bacillus cereus</name>
    <dbReference type="NCBI Taxonomy" id="1396"/>
    <lineage>
        <taxon>Bacteria</taxon>
        <taxon>Bacillati</taxon>
        <taxon>Bacillota</taxon>
        <taxon>Bacilli</taxon>
        <taxon>Bacillales</taxon>
        <taxon>Bacillaceae</taxon>
        <taxon>Bacillus</taxon>
        <taxon>Bacillus cereus group</taxon>
    </lineage>
</organism>
<dbReference type="RefSeq" id="WP_073519058.1">
    <property type="nucleotide sequence ID" value="NZ_MPOM01000023.1"/>
</dbReference>
<evidence type="ECO:0000313" key="3">
    <source>
        <dbReference type="Proteomes" id="UP000186535"/>
    </source>
</evidence>
<dbReference type="CDD" id="cd00093">
    <property type="entry name" value="HTH_XRE"/>
    <property type="match status" value="1"/>
</dbReference>
<dbReference type="InterPro" id="IPR001387">
    <property type="entry name" value="Cro/C1-type_HTH"/>
</dbReference>
<evidence type="ECO:0000259" key="1">
    <source>
        <dbReference type="PROSITE" id="PS50943"/>
    </source>
</evidence>
<comment type="caution">
    <text evidence="2">The sequence shown here is derived from an EMBL/GenBank/DDBJ whole genome shotgun (WGS) entry which is preliminary data.</text>
</comment>
<proteinExistence type="predicted"/>
<dbReference type="GO" id="GO:0003677">
    <property type="term" value="F:DNA binding"/>
    <property type="evidence" value="ECO:0007669"/>
    <property type="project" value="InterPro"/>
</dbReference>
<dbReference type="InterPro" id="IPR010982">
    <property type="entry name" value="Lambda_DNA-bd_dom_sf"/>
</dbReference>
<dbReference type="Proteomes" id="UP000186535">
    <property type="component" value="Unassembled WGS sequence"/>
</dbReference>